<organism evidence="2 3">
    <name type="scientific">Cymbomonas tetramitiformis</name>
    <dbReference type="NCBI Taxonomy" id="36881"/>
    <lineage>
        <taxon>Eukaryota</taxon>
        <taxon>Viridiplantae</taxon>
        <taxon>Chlorophyta</taxon>
        <taxon>Pyramimonadophyceae</taxon>
        <taxon>Pyramimonadales</taxon>
        <taxon>Pyramimonadaceae</taxon>
        <taxon>Cymbomonas</taxon>
    </lineage>
</organism>
<feature type="compositionally biased region" description="Pro residues" evidence="1">
    <location>
        <begin position="203"/>
        <end position="226"/>
    </location>
</feature>
<sequence length="243" mass="26367">MWDPEATCTGERHANTWWLKFSMAEETTITSIGFLQTGDRVHDVLAYDVYRCHPFNDGGALWGGSDVSTSASGTDFETDCYNMVSNCNATIGQTTEQTCEGWGGRTVGKHWAMHITMTAGTYLTGVSPENTCIRADFGENVQNIEASSVSGPTPLTWTFSLQRGEQTPNFCGFSVGVYDLTGTITFYDNPNVNRINGTVEVNAPPPPPPPPPPLPPPPLPPPPPPQTHLHFHPHLLHPASTSS</sequence>
<comment type="caution">
    <text evidence="2">The sequence shown here is derived from an EMBL/GenBank/DDBJ whole genome shotgun (WGS) entry which is preliminary data.</text>
</comment>
<dbReference type="Proteomes" id="UP001190700">
    <property type="component" value="Unassembled WGS sequence"/>
</dbReference>
<name>A0AAE0GGU0_9CHLO</name>
<protein>
    <submittedName>
        <fullName evidence="2">Uncharacterized protein</fullName>
    </submittedName>
</protein>
<gene>
    <name evidence="2" type="ORF">CYMTET_14220</name>
</gene>
<feature type="region of interest" description="Disordered" evidence="1">
    <location>
        <begin position="197"/>
        <end position="243"/>
    </location>
</feature>
<keyword evidence="3" id="KW-1185">Reference proteome</keyword>
<accession>A0AAE0GGU0</accession>
<reference evidence="2 3" key="1">
    <citation type="journal article" date="2015" name="Genome Biol. Evol.">
        <title>Comparative Genomics of a Bacterivorous Green Alga Reveals Evolutionary Causalities and Consequences of Phago-Mixotrophic Mode of Nutrition.</title>
        <authorList>
            <person name="Burns J.A."/>
            <person name="Paasch A."/>
            <person name="Narechania A."/>
            <person name="Kim E."/>
        </authorList>
    </citation>
    <scope>NUCLEOTIDE SEQUENCE [LARGE SCALE GENOMIC DNA]</scope>
    <source>
        <strain evidence="2 3">PLY_AMNH</strain>
    </source>
</reference>
<proteinExistence type="predicted"/>
<dbReference type="EMBL" id="LGRX02005901">
    <property type="protein sequence ID" value="KAK3277798.1"/>
    <property type="molecule type" value="Genomic_DNA"/>
</dbReference>
<dbReference type="AlphaFoldDB" id="A0AAE0GGU0"/>
<evidence type="ECO:0000256" key="1">
    <source>
        <dbReference type="SAM" id="MobiDB-lite"/>
    </source>
</evidence>
<evidence type="ECO:0000313" key="3">
    <source>
        <dbReference type="Proteomes" id="UP001190700"/>
    </source>
</evidence>
<evidence type="ECO:0000313" key="2">
    <source>
        <dbReference type="EMBL" id="KAK3277798.1"/>
    </source>
</evidence>